<dbReference type="FunFam" id="1.25.40.770:FF:000001">
    <property type="entry name" value="Transcription initiation factor TFIID subunit 6"/>
    <property type="match status" value="1"/>
</dbReference>
<dbReference type="InterPro" id="IPR037796">
    <property type="entry name" value="TAF6"/>
</dbReference>
<dbReference type="GO" id="GO:0051123">
    <property type="term" value="P:RNA polymerase II preinitiation complex assembly"/>
    <property type="evidence" value="ECO:0007669"/>
    <property type="project" value="TreeGrafter"/>
</dbReference>
<accession>A0A8J1TYX2</accession>
<dbReference type="Pfam" id="PF02969">
    <property type="entry name" value="TAF"/>
    <property type="match status" value="1"/>
</dbReference>
<comment type="similarity">
    <text evidence="2">Belongs to the TAF6 family.</text>
</comment>
<dbReference type="InterPro" id="IPR004823">
    <property type="entry name" value="TAF_TATA-bd_Histone-like_dom"/>
</dbReference>
<dbReference type="EMBL" id="CAIIXF020000010">
    <property type="protein sequence ID" value="CAH1797064.1"/>
    <property type="molecule type" value="Genomic_DNA"/>
</dbReference>
<dbReference type="GO" id="GO:0046695">
    <property type="term" value="C:SLIK (SAGA-like) complex"/>
    <property type="evidence" value="ECO:0007669"/>
    <property type="project" value="InterPro"/>
</dbReference>
<dbReference type="InterPro" id="IPR009072">
    <property type="entry name" value="Histone-fold"/>
</dbReference>
<dbReference type="CDD" id="cd22931">
    <property type="entry name" value="HFD_TAF6"/>
    <property type="match status" value="1"/>
</dbReference>
<dbReference type="Gene3D" id="1.10.20.10">
    <property type="entry name" value="Histone, subunit A"/>
    <property type="match status" value="1"/>
</dbReference>
<evidence type="ECO:0000256" key="2">
    <source>
        <dbReference type="ARBA" id="ARBA00007688"/>
    </source>
</evidence>
<dbReference type="InterPro" id="IPR046344">
    <property type="entry name" value="TAF6_C_sf"/>
</dbReference>
<reference evidence="9" key="1">
    <citation type="submission" date="2022-03" db="EMBL/GenBank/DDBJ databases">
        <authorList>
            <person name="Martin C."/>
        </authorList>
    </citation>
    <scope>NUCLEOTIDE SEQUENCE</scope>
</reference>
<dbReference type="GO" id="GO:0000124">
    <property type="term" value="C:SAGA complex"/>
    <property type="evidence" value="ECO:0007669"/>
    <property type="project" value="InterPro"/>
</dbReference>
<dbReference type="Gene3D" id="1.25.40.770">
    <property type="entry name" value="TAF6, C-terminal HEAT repeat domain"/>
    <property type="match status" value="1"/>
</dbReference>
<dbReference type="SUPFAM" id="SSF47113">
    <property type="entry name" value="Histone-fold"/>
    <property type="match status" value="1"/>
</dbReference>
<evidence type="ECO:0000313" key="9">
    <source>
        <dbReference type="EMBL" id="CAH1797064.1"/>
    </source>
</evidence>
<keyword evidence="5" id="KW-0805">Transcription regulation</keyword>
<evidence type="ECO:0000256" key="6">
    <source>
        <dbReference type="ARBA" id="ARBA00023163"/>
    </source>
</evidence>
<gene>
    <name evidence="9" type="ORF">OFUS_LOCUS21403</name>
</gene>
<comment type="subunit">
    <text evidence="3">The nucleosome is a histone octamer containing two molecules each of H2A, H2B, H3 and H4 assembled in one H3-H4 heterotetramer and two H2A-H2B heterodimers. The octamer wraps approximately 147 bp of DNA.</text>
</comment>
<dbReference type="Pfam" id="PF07571">
    <property type="entry name" value="TAF6_C"/>
    <property type="match status" value="1"/>
</dbReference>
<comment type="subcellular location">
    <subcellularLocation>
        <location evidence="1">Nucleus</location>
    </subcellularLocation>
</comment>
<organism evidence="9 10">
    <name type="scientific">Owenia fusiformis</name>
    <name type="common">Polychaete worm</name>
    <dbReference type="NCBI Taxonomy" id="6347"/>
    <lineage>
        <taxon>Eukaryota</taxon>
        <taxon>Metazoa</taxon>
        <taxon>Spiralia</taxon>
        <taxon>Lophotrochozoa</taxon>
        <taxon>Annelida</taxon>
        <taxon>Polychaeta</taxon>
        <taxon>Sedentaria</taxon>
        <taxon>Canalipalpata</taxon>
        <taxon>Sabellida</taxon>
        <taxon>Oweniida</taxon>
        <taxon>Oweniidae</taxon>
        <taxon>Owenia</taxon>
    </lineage>
</organism>
<keyword evidence="10" id="KW-1185">Reference proteome</keyword>
<protein>
    <recommendedName>
        <fullName evidence="4">Histone H4</fullName>
    </recommendedName>
    <alternativeName>
        <fullName evidence="8">Transcription initiation factor TFIID subunit 6</fullName>
    </alternativeName>
</protein>
<sequence length="578" mass="63347">MAGKEPRGTGTLTIETVKVFAESIGIASLPDNAAQLLANDATYRLQQLAQEAAKFMRHGKRKAMSTVDFDHALKVQNVEPVYGFKAKDYIPLRHASGGGRELHFQEEKELDLHEIVNSQVPKIPLDVVLKSHWLSIDGIQPSVPENPVPVPKHQQQEESVDPKSSLKITKPRMSADPTKTKHKLHGPEMVKLKPVAMHELSVEQQLYYKEITEACVGSDEARRSEALQSLASDPGLHQMLPRFTTFIAEGVKVNVVQNNLALLIYLMRMVKSLMDNTSIYLEKYLHEMIPALMTCIVSKQLCMRPDVDNHWALRDFAARLMSQLCKNYSSLTNNIQTRVTQTFSKALSSDKAPLATHYGAISGLGEMGTEVIKSFLLPLVKAEGERIQSTAAAPTRTNVDRISSDHVRNILLKVVAPALKQTRTPPDNIDDYKEEFGAYMGQLLHAAVTKARQVLPVSSTGPRTPQPQARPNSSVVLNAQGIQGRVTQTTPGQKFVLVSSRAGASTPTSSLSSSMNRSVVKLVGGESSTPISAKPKIVVVTMSQGTPPGTAQIRTISASHDLGVRSVFSGDYVKQEQD</sequence>
<keyword evidence="7" id="KW-0539">Nucleus</keyword>
<dbReference type="PANTHER" id="PTHR10221">
    <property type="entry name" value="TRANSCRIPTION INITIATION FACTOR TFIID SUBUNIT 6"/>
    <property type="match status" value="1"/>
</dbReference>
<dbReference type="PANTHER" id="PTHR10221:SF9">
    <property type="entry name" value="TRANSCRIPTION INITIATION FACTOR TFIID SUBUNIT 6"/>
    <property type="match status" value="1"/>
</dbReference>
<evidence type="ECO:0000256" key="5">
    <source>
        <dbReference type="ARBA" id="ARBA00023015"/>
    </source>
</evidence>
<dbReference type="GO" id="GO:0003713">
    <property type="term" value="F:transcription coactivator activity"/>
    <property type="evidence" value="ECO:0007669"/>
    <property type="project" value="TreeGrafter"/>
</dbReference>
<evidence type="ECO:0000256" key="3">
    <source>
        <dbReference type="ARBA" id="ARBA00011538"/>
    </source>
</evidence>
<dbReference type="CDD" id="cd08050">
    <property type="entry name" value="TAF6C"/>
    <property type="match status" value="1"/>
</dbReference>
<dbReference type="InterPro" id="IPR016024">
    <property type="entry name" value="ARM-type_fold"/>
</dbReference>
<dbReference type="SMART" id="SM00803">
    <property type="entry name" value="TAF"/>
    <property type="match status" value="1"/>
</dbReference>
<evidence type="ECO:0000256" key="7">
    <source>
        <dbReference type="ARBA" id="ARBA00023242"/>
    </source>
</evidence>
<dbReference type="InterPro" id="IPR011442">
    <property type="entry name" value="TAF6_C"/>
</dbReference>
<dbReference type="Proteomes" id="UP000749559">
    <property type="component" value="Unassembled WGS sequence"/>
</dbReference>
<dbReference type="OrthoDB" id="361039at2759"/>
<keyword evidence="6" id="KW-0804">Transcription</keyword>
<proteinExistence type="inferred from homology"/>
<evidence type="ECO:0000256" key="1">
    <source>
        <dbReference type="ARBA" id="ARBA00004123"/>
    </source>
</evidence>
<comment type="caution">
    <text evidence="9">The sequence shown here is derived from an EMBL/GenBank/DDBJ whole genome shotgun (WGS) entry which is preliminary data.</text>
</comment>
<dbReference type="GO" id="GO:0005669">
    <property type="term" value="C:transcription factor TFIID complex"/>
    <property type="evidence" value="ECO:0007669"/>
    <property type="project" value="InterPro"/>
</dbReference>
<dbReference type="AlphaFoldDB" id="A0A8J1TYX2"/>
<evidence type="ECO:0000313" key="10">
    <source>
        <dbReference type="Proteomes" id="UP000749559"/>
    </source>
</evidence>
<evidence type="ECO:0000256" key="8">
    <source>
        <dbReference type="ARBA" id="ARBA00040091"/>
    </source>
</evidence>
<name>A0A8J1TYX2_OWEFU</name>
<dbReference type="GO" id="GO:0016251">
    <property type="term" value="F:RNA polymerase II general transcription initiation factor activity"/>
    <property type="evidence" value="ECO:0007669"/>
    <property type="project" value="InterPro"/>
</dbReference>
<dbReference type="SUPFAM" id="SSF48371">
    <property type="entry name" value="ARM repeat"/>
    <property type="match status" value="1"/>
</dbReference>
<evidence type="ECO:0000256" key="4">
    <source>
        <dbReference type="ARBA" id="ARBA00020836"/>
    </source>
</evidence>
<dbReference type="GO" id="GO:0046982">
    <property type="term" value="F:protein heterodimerization activity"/>
    <property type="evidence" value="ECO:0007669"/>
    <property type="project" value="InterPro"/>
</dbReference>